<dbReference type="Proteomes" id="UP000265520">
    <property type="component" value="Unassembled WGS sequence"/>
</dbReference>
<feature type="compositionally biased region" description="Polar residues" evidence="1">
    <location>
        <begin position="211"/>
        <end position="233"/>
    </location>
</feature>
<organism evidence="3 4">
    <name type="scientific">Trifolium medium</name>
    <dbReference type="NCBI Taxonomy" id="97028"/>
    <lineage>
        <taxon>Eukaryota</taxon>
        <taxon>Viridiplantae</taxon>
        <taxon>Streptophyta</taxon>
        <taxon>Embryophyta</taxon>
        <taxon>Tracheophyta</taxon>
        <taxon>Spermatophyta</taxon>
        <taxon>Magnoliopsida</taxon>
        <taxon>eudicotyledons</taxon>
        <taxon>Gunneridae</taxon>
        <taxon>Pentapetalae</taxon>
        <taxon>rosids</taxon>
        <taxon>fabids</taxon>
        <taxon>Fabales</taxon>
        <taxon>Fabaceae</taxon>
        <taxon>Papilionoideae</taxon>
        <taxon>50 kb inversion clade</taxon>
        <taxon>NPAAA clade</taxon>
        <taxon>Hologalegina</taxon>
        <taxon>IRL clade</taxon>
        <taxon>Trifolieae</taxon>
        <taxon>Trifolium</taxon>
    </lineage>
</organism>
<evidence type="ECO:0000313" key="3">
    <source>
        <dbReference type="EMBL" id="MCH85390.1"/>
    </source>
</evidence>
<feature type="compositionally biased region" description="Basic and acidic residues" evidence="1">
    <location>
        <begin position="184"/>
        <end position="209"/>
    </location>
</feature>
<dbReference type="InterPro" id="IPR005162">
    <property type="entry name" value="Retrotrans_gag_dom"/>
</dbReference>
<feature type="domain" description="Retrotransposon gag" evidence="2">
    <location>
        <begin position="64"/>
        <end position="154"/>
    </location>
</feature>
<dbReference type="Pfam" id="PF03732">
    <property type="entry name" value="Retrotrans_gag"/>
    <property type="match status" value="1"/>
</dbReference>
<comment type="caution">
    <text evidence="3">The sequence shown here is derived from an EMBL/GenBank/DDBJ whole genome shotgun (WGS) entry which is preliminary data.</text>
</comment>
<feature type="non-terminal residue" evidence="3">
    <location>
        <position position="1"/>
    </location>
</feature>
<gene>
    <name evidence="3" type="ORF">A2U01_0006236</name>
</gene>
<feature type="region of interest" description="Disordered" evidence="1">
    <location>
        <begin position="184"/>
        <end position="235"/>
    </location>
</feature>
<name>A0A392MD28_9FABA</name>
<dbReference type="CDD" id="cd00303">
    <property type="entry name" value="retropepsin_like"/>
    <property type="match status" value="1"/>
</dbReference>
<dbReference type="PANTHER" id="PTHR33223:SF10">
    <property type="entry name" value="AMINOTRANSFERASE-LIKE PLANT MOBILE DOMAIN-CONTAINING PROTEIN"/>
    <property type="match status" value="1"/>
</dbReference>
<evidence type="ECO:0000259" key="2">
    <source>
        <dbReference type="Pfam" id="PF03732"/>
    </source>
</evidence>
<dbReference type="AlphaFoldDB" id="A0A392MD28"/>
<reference evidence="3 4" key="1">
    <citation type="journal article" date="2018" name="Front. Plant Sci.">
        <title>Red Clover (Trifolium pratense) and Zigzag Clover (T. medium) - A Picture of Genomic Similarities and Differences.</title>
        <authorList>
            <person name="Dluhosova J."/>
            <person name="Istvanek J."/>
            <person name="Nedelnik J."/>
            <person name="Repkova J."/>
        </authorList>
    </citation>
    <scope>NUCLEOTIDE SEQUENCE [LARGE SCALE GENOMIC DNA]</scope>
    <source>
        <strain evidence="4">cv. 10/8</strain>
        <tissue evidence="3">Leaf</tissue>
    </source>
</reference>
<evidence type="ECO:0000256" key="1">
    <source>
        <dbReference type="SAM" id="MobiDB-lite"/>
    </source>
</evidence>
<protein>
    <recommendedName>
        <fullName evidence="2">Retrotransposon gag domain-containing protein</fullName>
    </recommendedName>
</protein>
<dbReference type="Gene3D" id="2.40.70.10">
    <property type="entry name" value="Acid Proteases"/>
    <property type="match status" value="1"/>
</dbReference>
<evidence type="ECO:0000313" key="4">
    <source>
        <dbReference type="Proteomes" id="UP000265520"/>
    </source>
</evidence>
<dbReference type="InterPro" id="IPR021109">
    <property type="entry name" value="Peptidase_aspartic_dom_sf"/>
</dbReference>
<feature type="region of interest" description="Disordered" evidence="1">
    <location>
        <begin position="322"/>
        <end position="347"/>
    </location>
</feature>
<dbReference type="EMBL" id="LXQA010008422">
    <property type="protein sequence ID" value="MCH85390.1"/>
    <property type="molecule type" value="Genomic_DNA"/>
</dbReference>
<sequence length="586" mass="66259">NSDDDAPETSQPLAQALWDTQVPSNFKIPHLPIFDGKTDPLEHLMAVGTQTSIIGAEEHLKCKLLSGTFKDAALRWYMNLPRNSITGYADFHKKFIHQFAGSKHVQVTATTLFGIRQGHNENLREYLARFSEATIKVSNPNQEMFVAAFHNGLKAGKFNESLAQKPAVTMQEIMKRAECYIKGEESNAEKRSRDSRERPQDRRSPERYQRGGSQRSNRYQGRNNGRPYQQSWNSREKAYRTEEEYTRLNDTKVHVLYEILSSGLARLPPAPDHHVRLGPNLDAWCHYHRCNGHDTEKCYKLKDLIEKLISSGHLRKFLEKAAQGSLNRRTPPNSLRRSPKGDEEEKEQKRIAVNTIAGGFAGGGESRAARKRYLRRIIQETNLVSHVSFPPTPEISFSASDGNRILPHDDDPLVIQVQILNCDVKRVLIDSGSSADIMYWEAFKDMQLAGEQLKPYNGTLVGFAGEQVEVMGHVTLLTTFDEKENAKTIKVRYLVVKTHFTSYNIIVGHPTFNALGAAMSTLYLSMKYPLDDGRVGMVRGDQALGRQCYESSLRIKSNQALGEQMHITETGNRKASMLEATDLDPR</sequence>
<feature type="compositionally biased region" description="Polar residues" evidence="1">
    <location>
        <begin position="324"/>
        <end position="336"/>
    </location>
</feature>
<keyword evidence="4" id="KW-1185">Reference proteome</keyword>
<proteinExistence type="predicted"/>
<dbReference type="PANTHER" id="PTHR33223">
    <property type="entry name" value="CCHC-TYPE DOMAIN-CONTAINING PROTEIN"/>
    <property type="match status" value="1"/>
</dbReference>
<accession>A0A392MD28</accession>
<feature type="non-terminal residue" evidence="3">
    <location>
        <position position="586"/>
    </location>
</feature>